<evidence type="ECO:0000313" key="3">
    <source>
        <dbReference type="Proteomes" id="UP000234681"/>
    </source>
</evidence>
<accession>A6K815</accession>
<keyword evidence="1" id="KW-0812">Transmembrane</keyword>
<sequence>MFMHLFYVLKQTDMFYSLKVPGIFTMHIKHIHPPLTFSTHPQVVLSNCLMGPCPFICLFLILIPLSLVSADRIAYSCVAIHWCTNNLQQLKESDASSLNSSLYRGGALKVPAYPG</sequence>
<name>A6K815_RAT</name>
<proteinExistence type="predicted"/>
<dbReference type="AlphaFoldDB" id="A6K815"/>
<protein>
    <submittedName>
        <fullName evidence="2">RCG63151</fullName>
    </submittedName>
</protein>
<keyword evidence="1" id="KW-1133">Transmembrane helix</keyword>
<keyword evidence="1" id="KW-0472">Membrane</keyword>
<reference evidence="3" key="1">
    <citation type="submission" date="2005-09" db="EMBL/GenBank/DDBJ databases">
        <authorList>
            <person name="Mural R.J."/>
            <person name="Li P.W."/>
            <person name="Adams M.D."/>
            <person name="Amanatides P.G."/>
            <person name="Baden-Tillson H."/>
            <person name="Barnstead M."/>
            <person name="Chin S.H."/>
            <person name="Dew I."/>
            <person name="Evans C.A."/>
            <person name="Ferriera S."/>
            <person name="Flanigan M."/>
            <person name="Fosler C."/>
            <person name="Glodek A."/>
            <person name="Gu Z."/>
            <person name="Holt R.A."/>
            <person name="Jennings D."/>
            <person name="Kraft C.L."/>
            <person name="Lu F."/>
            <person name="Nguyen T."/>
            <person name="Nusskern D.R."/>
            <person name="Pfannkoch C.M."/>
            <person name="Sitter C."/>
            <person name="Sutton G.G."/>
            <person name="Venter J.C."/>
            <person name="Wang Z."/>
            <person name="Woodage T."/>
            <person name="Zheng X.H."/>
            <person name="Zhong F."/>
        </authorList>
    </citation>
    <scope>NUCLEOTIDE SEQUENCE [LARGE SCALE GENOMIC DNA]</scope>
    <source>
        <strain>BN</strain>
        <strain evidence="3">Sprague-Dawley</strain>
    </source>
</reference>
<evidence type="ECO:0000256" key="1">
    <source>
        <dbReference type="SAM" id="Phobius"/>
    </source>
</evidence>
<dbReference type="EMBL" id="CH474028">
    <property type="protein sequence ID" value="EDL87960.1"/>
    <property type="molecule type" value="Genomic_DNA"/>
</dbReference>
<dbReference type="Proteomes" id="UP000234681">
    <property type="component" value="Chromosome 13"/>
</dbReference>
<gene>
    <name evidence="2" type="ORF">rCG_63151</name>
</gene>
<evidence type="ECO:0000313" key="2">
    <source>
        <dbReference type="EMBL" id="EDL87960.1"/>
    </source>
</evidence>
<feature type="transmembrane region" description="Helical" evidence="1">
    <location>
        <begin position="43"/>
        <end position="63"/>
    </location>
</feature>
<organism evidence="2 3">
    <name type="scientific">Rattus norvegicus</name>
    <name type="common">Rat</name>
    <dbReference type="NCBI Taxonomy" id="10116"/>
    <lineage>
        <taxon>Eukaryota</taxon>
        <taxon>Metazoa</taxon>
        <taxon>Chordata</taxon>
        <taxon>Craniata</taxon>
        <taxon>Vertebrata</taxon>
        <taxon>Euteleostomi</taxon>
        <taxon>Mammalia</taxon>
        <taxon>Eutheria</taxon>
        <taxon>Euarchontoglires</taxon>
        <taxon>Glires</taxon>
        <taxon>Rodentia</taxon>
        <taxon>Myomorpha</taxon>
        <taxon>Muroidea</taxon>
        <taxon>Muridae</taxon>
        <taxon>Murinae</taxon>
        <taxon>Rattus</taxon>
    </lineage>
</organism>